<proteinExistence type="inferred from homology"/>
<evidence type="ECO:0000259" key="4">
    <source>
        <dbReference type="PROSITE" id="PS01031"/>
    </source>
</evidence>
<dbReference type="InterPro" id="IPR008978">
    <property type="entry name" value="HSP20-like_chaperone"/>
</dbReference>
<name>A0A516KEN1_9BACI</name>
<dbReference type="KEGG" id="aqt:FN924_06080"/>
<feature type="region of interest" description="Disordered" evidence="3">
    <location>
        <begin position="1"/>
        <end position="20"/>
    </location>
</feature>
<gene>
    <name evidence="5" type="ORF">FN924_06080</name>
</gene>
<dbReference type="SUPFAM" id="SSF49764">
    <property type="entry name" value="HSP20-like chaperones"/>
    <property type="match status" value="1"/>
</dbReference>
<dbReference type="Proteomes" id="UP000315215">
    <property type="component" value="Chromosome"/>
</dbReference>
<accession>A0A516KEN1</accession>
<dbReference type="InterPro" id="IPR002068">
    <property type="entry name" value="A-crystallin/Hsp20_dom"/>
</dbReference>
<dbReference type="CDD" id="cd06464">
    <property type="entry name" value="ACD_sHsps-like"/>
    <property type="match status" value="1"/>
</dbReference>
<dbReference type="PROSITE" id="PS01031">
    <property type="entry name" value="SHSP"/>
    <property type="match status" value="1"/>
</dbReference>
<organism evidence="5 6">
    <name type="scientific">Radiobacillus deserti</name>
    <dbReference type="NCBI Taxonomy" id="2594883"/>
    <lineage>
        <taxon>Bacteria</taxon>
        <taxon>Bacillati</taxon>
        <taxon>Bacillota</taxon>
        <taxon>Bacilli</taxon>
        <taxon>Bacillales</taxon>
        <taxon>Bacillaceae</taxon>
        <taxon>Radiobacillus</taxon>
    </lineage>
</organism>
<dbReference type="Gene3D" id="2.60.40.790">
    <property type="match status" value="1"/>
</dbReference>
<comment type="similarity">
    <text evidence="1 2">Belongs to the small heat shock protein (HSP20) family.</text>
</comment>
<keyword evidence="6" id="KW-1185">Reference proteome</keyword>
<evidence type="ECO:0000256" key="2">
    <source>
        <dbReference type="RuleBase" id="RU003616"/>
    </source>
</evidence>
<feature type="domain" description="SHSP" evidence="4">
    <location>
        <begin position="15"/>
        <end position="118"/>
    </location>
</feature>
<evidence type="ECO:0000313" key="5">
    <source>
        <dbReference type="EMBL" id="QDP39776.1"/>
    </source>
</evidence>
<dbReference type="Pfam" id="PF00011">
    <property type="entry name" value="HSP20"/>
    <property type="match status" value="1"/>
</dbReference>
<protein>
    <submittedName>
        <fullName evidence="5">Hsp20/alpha crystallin family protein</fullName>
    </submittedName>
</protein>
<evidence type="ECO:0000256" key="3">
    <source>
        <dbReference type="SAM" id="MobiDB-lite"/>
    </source>
</evidence>
<evidence type="ECO:0000256" key="1">
    <source>
        <dbReference type="PROSITE-ProRule" id="PRU00285"/>
    </source>
</evidence>
<dbReference type="EMBL" id="CP041666">
    <property type="protein sequence ID" value="QDP39776.1"/>
    <property type="molecule type" value="Genomic_DNA"/>
</dbReference>
<feature type="compositionally biased region" description="Polar residues" evidence="3">
    <location>
        <begin position="1"/>
        <end position="12"/>
    </location>
</feature>
<dbReference type="RefSeq" id="WP_143892689.1">
    <property type="nucleotide sequence ID" value="NZ_CP041666.1"/>
</dbReference>
<reference evidence="5 6" key="1">
    <citation type="submission" date="2019-07" db="EMBL/GenBank/DDBJ databases">
        <authorList>
            <person name="Li J."/>
        </authorList>
    </citation>
    <scope>NUCLEOTIDE SEQUENCE [LARGE SCALE GENOMIC DNA]</scope>
    <source>
        <strain evidence="5 6">TKL69</strain>
    </source>
</reference>
<dbReference type="OrthoDB" id="9811615at2"/>
<sequence length="118" mass="13554">MITGENNQQATKPQDDVQVRTPRIDVYESATHYFVRMSLPGVQKENLHVKLLNNQDLEIKGNVYPSHPDHVNQLVAQEIFEGPFYRLIRFPSYIEKNSISIDYNAGILKLNIRKDGDG</sequence>
<dbReference type="AlphaFoldDB" id="A0A516KEN1"/>
<evidence type="ECO:0000313" key="6">
    <source>
        <dbReference type="Proteomes" id="UP000315215"/>
    </source>
</evidence>